<feature type="region of interest" description="Disordered" evidence="8">
    <location>
        <begin position="1"/>
        <end position="58"/>
    </location>
</feature>
<sequence>MSGFSWGRPPRRRGARRARARRGWQPEPARSPCPARICGERTPAPRDRAGPRHPGGGAARVPVLAVVRDHPTGTAPTASPLHDQTVWQFRAPGVLPVTLLTGALFLVLVDLVTRTVARPNEMPVGIFTAALGAPFFLVLLRRRRSSRRWGSTSPRCASSWTAPRSCTASTWTSHRVRPPA</sequence>
<keyword evidence="5 9" id="KW-0812">Transmembrane</keyword>
<dbReference type="GO" id="GO:0005886">
    <property type="term" value="C:plasma membrane"/>
    <property type="evidence" value="ECO:0007669"/>
    <property type="project" value="UniProtKB-SubCell"/>
</dbReference>
<gene>
    <name evidence="10" type="ORF">KCV87_33950</name>
</gene>
<evidence type="ECO:0000256" key="6">
    <source>
        <dbReference type="ARBA" id="ARBA00022989"/>
    </source>
</evidence>
<evidence type="ECO:0000256" key="4">
    <source>
        <dbReference type="ARBA" id="ARBA00022475"/>
    </source>
</evidence>
<accession>A0AA45L6V5</accession>
<dbReference type="InterPro" id="IPR000522">
    <property type="entry name" value="ABC_transptr_permease_BtuC"/>
</dbReference>
<evidence type="ECO:0000313" key="10">
    <source>
        <dbReference type="EMBL" id="QUF04265.1"/>
    </source>
</evidence>
<evidence type="ECO:0000256" key="2">
    <source>
        <dbReference type="ARBA" id="ARBA00007935"/>
    </source>
</evidence>
<comment type="similarity">
    <text evidence="2">Belongs to the binding-protein-dependent transport system permease family. FecCD subfamily.</text>
</comment>
<dbReference type="PANTHER" id="PTHR30472:SF67">
    <property type="entry name" value="PERMEASE OF ABC TRANSPORTER-RELATED"/>
    <property type="match status" value="1"/>
</dbReference>
<evidence type="ECO:0000256" key="5">
    <source>
        <dbReference type="ARBA" id="ARBA00022692"/>
    </source>
</evidence>
<keyword evidence="4" id="KW-1003">Cell membrane</keyword>
<dbReference type="Proteomes" id="UP000677152">
    <property type="component" value="Chromosome"/>
</dbReference>
<dbReference type="AlphaFoldDB" id="A0AA45L6V5"/>
<feature type="transmembrane region" description="Helical" evidence="9">
    <location>
        <begin position="94"/>
        <end position="116"/>
    </location>
</feature>
<dbReference type="GO" id="GO:0033214">
    <property type="term" value="P:siderophore-iron import into cell"/>
    <property type="evidence" value="ECO:0007669"/>
    <property type="project" value="TreeGrafter"/>
</dbReference>
<evidence type="ECO:0000256" key="3">
    <source>
        <dbReference type="ARBA" id="ARBA00022448"/>
    </source>
</evidence>
<feature type="transmembrane region" description="Helical" evidence="9">
    <location>
        <begin position="122"/>
        <end position="140"/>
    </location>
</feature>
<keyword evidence="6 9" id="KW-1133">Transmembrane helix</keyword>
<dbReference type="Gene3D" id="1.10.3470.10">
    <property type="entry name" value="ABC transporter involved in vitamin B12 uptake, BtuC"/>
    <property type="match status" value="1"/>
</dbReference>
<dbReference type="SUPFAM" id="SSF81345">
    <property type="entry name" value="ABC transporter involved in vitamin B12 uptake, BtuC"/>
    <property type="match status" value="1"/>
</dbReference>
<dbReference type="EMBL" id="CP073249">
    <property type="protein sequence ID" value="QUF04265.1"/>
    <property type="molecule type" value="Genomic_DNA"/>
</dbReference>
<keyword evidence="3" id="KW-0813">Transport</keyword>
<name>A0AA45L6V5_9PSEU</name>
<dbReference type="GO" id="GO:0022857">
    <property type="term" value="F:transmembrane transporter activity"/>
    <property type="evidence" value="ECO:0007669"/>
    <property type="project" value="InterPro"/>
</dbReference>
<evidence type="ECO:0000256" key="7">
    <source>
        <dbReference type="ARBA" id="ARBA00023136"/>
    </source>
</evidence>
<dbReference type="InterPro" id="IPR037294">
    <property type="entry name" value="ABC_BtuC-like"/>
</dbReference>
<comment type="subcellular location">
    <subcellularLocation>
        <location evidence="1">Cell membrane</location>
        <topology evidence="1">Multi-pass membrane protein</topology>
    </subcellularLocation>
</comment>
<reference evidence="10" key="1">
    <citation type="submission" date="2021-04" db="EMBL/GenBank/DDBJ databases">
        <title>Genomic sequence of Actinosynnema pretiosum subsp. pretiosum ATCC 31280 (C-14919).</title>
        <authorList>
            <person name="Bai L."/>
            <person name="Wang X."/>
            <person name="Xiao Y."/>
        </authorList>
    </citation>
    <scope>NUCLEOTIDE SEQUENCE</scope>
    <source>
        <strain evidence="10">ATCC 31280</strain>
    </source>
</reference>
<dbReference type="Pfam" id="PF01032">
    <property type="entry name" value="FecCD"/>
    <property type="match status" value="1"/>
</dbReference>
<proteinExistence type="inferred from homology"/>
<feature type="compositionally biased region" description="Basic residues" evidence="8">
    <location>
        <begin position="9"/>
        <end position="22"/>
    </location>
</feature>
<evidence type="ECO:0000256" key="1">
    <source>
        <dbReference type="ARBA" id="ARBA00004651"/>
    </source>
</evidence>
<evidence type="ECO:0000313" key="11">
    <source>
        <dbReference type="Proteomes" id="UP000677152"/>
    </source>
</evidence>
<evidence type="ECO:0000256" key="9">
    <source>
        <dbReference type="SAM" id="Phobius"/>
    </source>
</evidence>
<dbReference type="PANTHER" id="PTHR30472">
    <property type="entry name" value="FERRIC ENTEROBACTIN TRANSPORT SYSTEM PERMEASE PROTEIN"/>
    <property type="match status" value="1"/>
</dbReference>
<keyword evidence="7 9" id="KW-0472">Membrane</keyword>
<protein>
    <submittedName>
        <fullName evidence="10">Iron chelate uptake ABC transporter family permease subunit</fullName>
    </submittedName>
</protein>
<evidence type="ECO:0000256" key="8">
    <source>
        <dbReference type="SAM" id="MobiDB-lite"/>
    </source>
</evidence>
<organism evidence="10 11">
    <name type="scientific">Actinosynnema pretiosum subsp. pretiosum</name>
    <dbReference type="NCBI Taxonomy" id="103721"/>
    <lineage>
        <taxon>Bacteria</taxon>
        <taxon>Bacillati</taxon>
        <taxon>Actinomycetota</taxon>
        <taxon>Actinomycetes</taxon>
        <taxon>Pseudonocardiales</taxon>
        <taxon>Pseudonocardiaceae</taxon>
        <taxon>Actinosynnema</taxon>
    </lineage>
</organism>